<keyword evidence="5" id="KW-0029">Amino-acid transport</keyword>
<feature type="transmembrane region" description="Helical" evidence="9">
    <location>
        <begin position="6"/>
        <end position="27"/>
    </location>
</feature>
<dbReference type="Proteomes" id="UP000886841">
    <property type="component" value="Unassembled WGS sequence"/>
</dbReference>
<comment type="similarity">
    <text evidence="8">Belongs to the binding-protein-dependent transport system permease family. LivHM subfamily.</text>
</comment>
<evidence type="ECO:0000256" key="6">
    <source>
        <dbReference type="ARBA" id="ARBA00022989"/>
    </source>
</evidence>
<sequence length="288" mass="30769">MLIQQLLNGLTNGSIYALMAVGVTMVYKALGMLNFAHGDILMVGTFICLTLYSVGVPFALAIILSIVSASILGFALERFVIRRVEFSSFVNLLIATVGVSYVLRNLAMVVWGTSPQLFPNIFSPTPWIIGGFMISPRTLGTIIISLVIIFLLHLFFTKVKLGKCMQLACSDPEGAAMMGINVSHMRFLTFGISAALACIAGILIAPLSYARADMSAIVGMKAFAAAILGGIGNLWGALLGGVILGVVEALGATYISTAYKDAFSFIILFVVLYVKPTGLLNKRVENKL</sequence>
<reference evidence="10" key="1">
    <citation type="submission" date="2020-10" db="EMBL/GenBank/DDBJ databases">
        <authorList>
            <person name="Gilroy R."/>
        </authorList>
    </citation>
    <scope>NUCLEOTIDE SEQUENCE</scope>
    <source>
        <strain evidence="10">ChiSxjej1B13-7041</strain>
    </source>
</reference>
<dbReference type="GO" id="GO:0005886">
    <property type="term" value="C:plasma membrane"/>
    <property type="evidence" value="ECO:0007669"/>
    <property type="project" value="UniProtKB-SubCell"/>
</dbReference>
<evidence type="ECO:0000256" key="1">
    <source>
        <dbReference type="ARBA" id="ARBA00004651"/>
    </source>
</evidence>
<dbReference type="GO" id="GO:0006865">
    <property type="term" value="P:amino acid transport"/>
    <property type="evidence" value="ECO:0007669"/>
    <property type="project" value="UniProtKB-KW"/>
</dbReference>
<comment type="subcellular location">
    <subcellularLocation>
        <location evidence="1">Cell membrane</location>
        <topology evidence="1">Multi-pass membrane protein</topology>
    </subcellularLocation>
</comment>
<keyword evidence="7 9" id="KW-0472">Membrane</keyword>
<keyword evidence="6 9" id="KW-1133">Transmembrane helix</keyword>
<dbReference type="GO" id="GO:0022857">
    <property type="term" value="F:transmembrane transporter activity"/>
    <property type="evidence" value="ECO:0007669"/>
    <property type="project" value="InterPro"/>
</dbReference>
<evidence type="ECO:0000256" key="8">
    <source>
        <dbReference type="ARBA" id="ARBA00037998"/>
    </source>
</evidence>
<evidence type="ECO:0000313" key="11">
    <source>
        <dbReference type="Proteomes" id="UP000886841"/>
    </source>
</evidence>
<feature type="transmembrane region" description="Helical" evidence="9">
    <location>
        <begin position="187"/>
        <end position="210"/>
    </location>
</feature>
<gene>
    <name evidence="10" type="ORF">IAB98_08600</name>
</gene>
<keyword evidence="3" id="KW-1003">Cell membrane</keyword>
<dbReference type="EMBL" id="DVHU01000078">
    <property type="protein sequence ID" value="HIR93460.1"/>
    <property type="molecule type" value="Genomic_DNA"/>
</dbReference>
<evidence type="ECO:0000256" key="3">
    <source>
        <dbReference type="ARBA" id="ARBA00022475"/>
    </source>
</evidence>
<protein>
    <submittedName>
        <fullName evidence="10">Branched-chain amino acid ABC transporter permease</fullName>
    </submittedName>
</protein>
<dbReference type="CDD" id="cd06582">
    <property type="entry name" value="TM_PBP1_LivH_like"/>
    <property type="match status" value="1"/>
</dbReference>
<keyword evidence="2" id="KW-0813">Transport</keyword>
<feature type="transmembrane region" description="Helical" evidence="9">
    <location>
        <begin position="88"/>
        <end position="107"/>
    </location>
</feature>
<comment type="caution">
    <text evidence="10">The sequence shown here is derived from an EMBL/GenBank/DDBJ whole genome shotgun (WGS) entry which is preliminary data.</text>
</comment>
<evidence type="ECO:0000313" key="10">
    <source>
        <dbReference type="EMBL" id="HIR93460.1"/>
    </source>
</evidence>
<evidence type="ECO:0000256" key="7">
    <source>
        <dbReference type="ARBA" id="ARBA00023136"/>
    </source>
</evidence>
<dbReference type="AlphaFoldDB" id="A0A9D1JG62"/>
<dbReference type="InterPro" id="IPR052157">
    <property type="entry name" value="BCAA_transport_permease"/>
</dbReference>
<dbReference type="PANTHER" id="PTHR11795">
    <property type="entry name" value="BRANCHED-CHAIN AMINO ACID TRANSPORT SYSTEM PERMEASE PROTEIN LIVH"/>
    <property type="match status" value="1"/>
</dbReference>
<feature type="transmembrane region" description="Helical" evidence="9">
    <location>
        <begin position="222"/>
        <end position="250"/>
    </location>
</feature>
<evidence type="ECO:0000256" key="4">
    <source>
        <dbReference type="ARBA" id="ARBA00022692"/>
    </source>
</evidence>
<organism evidence="10 11">
    <name type="scientific">Candidatus Egerieimonas intestinavium</name>
    <dbReference type="NCBI Taxonomy" id="2840777"/>
    <lineage>
        <taxon>Bacteria</taxon>
        <taxon>Bacillati</taxon>
        <taxon>Bacillota</taxon>
        <taxon>Clostridia</taxon>
        <taxon>Lachnospirales</taxon>
        <taxon>Lachnospiraceae</taxon>
        <taxon>Lachnospiraceae incertae sedis</taxon>
        <taxon>Candidatus Egerieimonas</taxon>
    </lineage>
</organism>
<feature type="transmembrane region" description="Helical" evidence="9">
    <location>
        <begin position="58"/>
        <end position="76"/>
    </location>
</feature>
<evidence type="ECO:0000256" key="2">
    <source>
        <dbReference type="ARBA" id="ARBA00022448"/>
    </source>
</evidence>
<dbReference type="InterPro" id="IPR001851">
    <property type="entry name" value="ABC_transp_permease"/>
</dbReference>
<feature type="transmembrane region" description="Helical" evidence="9">
    <location>
        <begin position="127"/>
        <end position="156"/>
    </location>
</feature>
<reference evidence="10" key="2">
    <citation type="journal article" date="2021" name="PeerJ">
        <title>Extensive microbial diversity within the chicken gut microbiome revealed by metagenomics and culture.</title>
        <authorList>
            <person name="Gilroy R."/>
            <person name="Ravi A."/>
            <person name="Getino M."/>
            <person name="Pursley I."/>
            <person name="Horton D.L."/>
            <person name="Alikhan N.F."/>
            <person name="Baker D."/>
            <person name="Gharbi K."/>
            <person name="Hall N."/>
            <person name="Watson M."/>
            <person name="Adriaenssens E.M."/>
            <person name="Foster-Nyarko E."/>
            <person name="Jarju S."/>
            <person name="Secka A."/>
            <person name="Antonio M."/>
            <person name="Oren A."/>
            <person name="Chaudhuri R.R."/>
            <person name="La Ragione R."/>
            <person name="Hildebrand F."/>
            <person name="Pallen M.J."/>
        </authorList>
    </citation>
    <scope>NUCLEOTIDE SEQUENCE</scope>
    <source>
        <strain evidence="10">ChiSxjej1B13-7041</strain>
    </source>
</reference>
<name>A0A9D1JG62_9FIRM</name>
<feature type="transmembrane region" description="Helical" evidence="9">
    <location>
        <begin position="262"/>
        <end position="280"/>
    </location>
</feature>
<evidence type="ECO:0000256" key="9">
    <source>
        <dbReference type="SAM" id="Phobius"/>
    </source>
</evidence>
<dbReference type="PANTHER" id="PTHR11795:SF445">
    <property type="entry name" value="AMINO ACID ABC TRANSPORTER PERMEASE PROTEIN"/>
    <property type="match status" value="1"/>
</dbReference>
<evidence type="ECO:0000256" key="5">
    <source>
        <dbReference type="ARBA" id="ARBA00022970"/>
    </source>
</evidence>
<keyword evidence="4 9" id="KW-0812">Transmembrane</keyword>
<accession>A0A9D1JG62</accession>
<dbReference type="Pfam" id="PF02653">
    <property type="entry name" value="BPD_transp_2"/>
    <property type="match status" value="1"/>
</dbReference>
<proteinExistence type="inferred from homology"/>